<comment type="caution">
    <text evidence="1">The sequence shown here is derived from an EMBL/GenBank/DDBJ whole genome shotgun (WGS) entry which is preliminary data.</text>
</comment>
<gene>
    <name evidence="1" type="ORF">ACFOW7_17820</name>
</gene>
<dbReference type="PROSITE" id="PS51257">
    <property type="entry name" value="PROKAR_LIPOPROTEIN"/>
    <property type="match status" value="1"/>
</dbReference>
<proteinExistence type="predicted"/>
<dbReference type="Proteomes" id="UP001595791">
    <property type="component" value="Unassembled WGS sequence"/>
</dbReference>
<keyword evidence="2" id="KW-1185">Reference proteome</keyword>
<dbReference type="RefSeq" id="WP_378166864.1">
    <property type="nucleotide sequence ID" value="NZ_JBHSBU010000001.1"/>
</dbReference>
<name>A0ABV8MVR0_9NEIS</name>
<sequence length="218" mass="23372">MRTLISLLVVTTLTSGCVSINRLPLDGKLAPTLKDQVITHTVREKPSFVAMTPGSAALGILGAAAMISQGNSIIRENKVADPADSIAADVAKLLSEQHGTRFVTSPISVNSNNVAQIATAVSGKARFVVDVETLDWSFVYFPTDWSHYRVSYRARARVIDADSKTVIAEGACQRMPDQAANAPTYDELLAAEATLLKKELALAAEACVKTLRTEMLVL</sequence>
<dbReference type="EMBL" id="JBHSBU010000001">
    <property type="protein sequence ID" value="MFC4161198.1"/>
    <property type="molecule type" value="Genomic_DNA"/>
</dbReference>
<evidence type="ECO:0000313" key="1">
    <source>
        <dbReference type="EMBL" id="MFC4161198.1"/>
    </source>
</evidence>
<reference evidence="2" key="1">
    <citation type="journal article" date="2019" name="Int. J. Syst. Evol. Microbiol.">
        <title>The Global Catalogue of Microorganisms (GCM) 10K type strain sequencing project: providing services to taxonomists for standard genome sequencing and annotation.</title>
        <authorList>
            <consortium name="The Broad Institute Genomics Platform"/>
            <consortium name="The Broad Institute Genome Sequencing Center for Infectious Disease"/>
            <person name="Wu L."/>
            <person name="Ma J."/>
        </authorList>
    </citation>
    <scope>NUCLEOTIDE SEQUENCE [LARGE SCALE GENOMIC DNA]</scope>
    <source>
        <strain evidence="2">LMG 29894</strain>
    </source>
</reference>
<accession>A0ABV8MVR0</accession>
<protein>
    <recommendedName>
        <fullName evidence="3">Lipoprotein</fullName>
    </recommendedName>
</protein>
<evidence type="ECO:0000313" key="2">
    <source>
        <dbReference type="Proteomes" id="UP001595791"/>
    </source>
</evidence>
<organism evidence="1 2">
    <name type="scientific">Chitinimonas lacunae</name>
    <dbReference type="NCBI Taxonomy" id="1963018"/>
    <lineage>
        <taxon>Bacteria</taxon>
        <taxon>Pseudomonadati</taxon>
        <taxon>Pseudomonadota</taxon>
        <taxon>Betaproteobacteria</taxon>
        <taxon>Neisseriales</taxon>
        <taxon>Chitinibacteraceae</taxon>
        <taxon>Chitinimonas</taxon>
    </lineage>
</organism>
<evidence type="ECO:0008006" key="3">
    <source>
        <dbReference type="Google" id="ProtNLM"/>
    </source>
</evidence>